<dbReference type="AlphaFoldDB" id="A0A0A9DE04"/>
<name>A0A0A9DE04_ARUDO</name>
<reference evidence="1" key="1">
    <citation type="submission" date="2014-09" db="EMBL/GenBank/DDBJ databases">
        <authorList>
            <person name="Magalhaes I.L.F."/>
            <person name="Oliveira U."/>
            <person name="Santos F.R."/>
            <person name="Vidigal T.H.D.A."/>
            <person name="Brescovit A.D."/>
            <person name="Santos A.J."/>
        </authorList>
    </citation>
    <scope>NUCLEOTIDE SEQUENCE</scope>
    <source>
        <tissue evidence="1">Shoot tissue taken approximately 20 cm above the soil surface</tissue>
    </source>
</reference>
<proteinExistence type="predicted"/>
<sequence>MPFFLSILVGNNVCFLSSRSCCCRVRVSVLLLLPPVGFTVSNNLTEM</sequence>
<dbReference type="EMBL" id="GBRH01214020">
    <property type="protein sequence ID" value="JAD83875.1"/>
    <property type="molecule type" value="Transcribed_RNA"/>
</dbReference>
<evidence type="ECO:0000313" key="1">
    <source>
        <dbReference type="EMBL" id="JAD83875.1"/>
    </source>
</evidence>
<organism evidence="1">
    <name type="scientific">Arundo donax</name>
    <name type="common">Giant reed</name>
    <name type="synonym">Donax arundinaceus</name>
    <dbReference type="NCBI Taxonomy" id="35708"/>
    <lineage>
        <taxon>Eukaryota</taxon>
        <taxon>Viridiplantae</taxon>
        <taxon>Streptophyta</taxon>
        <taxon>Embryophyta</taxon>
        <taxon>Tracheophyta</taxon>
        <taxon>Spermatophyta</taxon>
        <taxon>Magnoliopsida</taxon>
        <taxon>Liliopsida</taxon>
        <taxon>Poales</taxon>
        <taxon>Poaceae</taxon>
        <taxon>PACMAD clade</taxon>
        <taxon>Arundinoideae</taxon>
        <taxon>Arundineae</taxon>
        <taxon>Arundo</taxon>
    </lineage>
</organism>
<accession>A0A0A9DE04</accession>
<reference evidence="1" key="2">
    <citation type="journal article" date="2015" name="Data Brief">
        <title>Shoot transcriptome of the giant reed, Arundo donax.</title>
        <authorList>
            <person name="Barrero R.A."/>
            <person name="Guerrero F.D."/>
            <person name="Moolhuijzen P."/>
            <person name="Goolsby J.A."/>
            <person name="Tidwell J."/>
            <person name="Bellgard S.E."/>
            <person name="Bellgard M.I."/>
        </authorList>
    </citation>
    <scope>NUCLEOTIDE SEQUENCE</scope>
    <source>
        <tissue evidence="1">Shoot tissue taken approximately 20 cm above the soil surface</tissue>
    </source>
</reference>
<protein>
    <submittedName>
        <fullName evidence="1">Uncharacterized protein</fullName>
    </submittedName>
</protein>